<gene>
    <name evidence="2" type="ORF">AN277_0209355</name>
</gene>
<evidence type="ECO:0000256" key="1">
    <source>
        <dbReference type="SAM" id="Phobius"/>
    </source>
</evidence>
<feature type="transmembrane region" description="Helical" evidence="1">
    <location>
        <begin position="201"/>
        <end position="222"/>
    </location>
</feature>
<feature type="transmembrane region" description="Helical" evidence="1">
    <location>
        <begin position="39"/>
        <end position="60"/>
    </location>
</feature>
<proteinExistence type="predicted"/>
<feature type="transmembrane region" description="Helical" evidence="1">
    <location>
        <begin position="119"/>
        <end position="142"/>
    </location>
</feature>
<keyword evidence="1" id="KW-1133">Transmembrane helix</keyword>
<name>A0A199NR82_9MICC</name>
<keyword evidence="1" id="KW-0812">Transmembrane</keyword>
<keyword evidence="3" id="KW-1185">Reference proteome</keyword>
<protein>
    <submittedName>
        <fullName evidence="2">Uncharacterized protein</fullName>
    </submittedName>
</protein>
<evidence type="ECO:0000313" key="3">
    <source>
        <dbReference type="Proteomes" id="UP000053171"/>
    </source>
</evidence>
<sequence length="223" mass="24000">MVAAGASLVGLGLVMGFSPSMYAVVLHLLTTENRPARLIRWLTLGIVLGATILLFGFRAVDPDVLARLLEDRTRELLVRRGVDLAAGLVFLLLAAWQWHRSRRPLKPHRPPSPGDARPSRMVLIGLANTFIGFSGPATMYVAGRAIRGAGHHHLWVEVLLYLVFLLGVAGPYLLAAWAWGAFPRAARAVRAGSAWAARQDIRPLVAILLAAAGVVFLVLAAVG</sequence>
<dbReference type="Proteomes" id="UP000053171">
    <property type="component" value="Unassembled WGS sequence"/>
</dbReference>
<feature type="transmembrane region" description="Helical" evidence="1">
    <location>
        <begin position="154"/>
        <end position="181"/>
    </location>
</feature>
<reference evidence="2" key="1">
    <citation type="submission" date="2016-06" db="EMBL/GenBank/DDBJ databases">
        <title>Identification of putative biosynthetic pathways for the production of bioactive secondary metabolites by the marine actinomycete Kocuria kristinae RUTW2-3.</title>
        <authorList>
            <person name="Waterworth S.C."/>
            <person name="Walmsley T.A."/>
            <person name="Matongo T."/>
            <person name="Davies-Coleman M.T."/>
            <person name="Dorrington R.A."/>
        </authorList>
    </citation>
    <scope>NUCLEOTIDE SEQUENCE [LARGE SCALE GENOMIC DNA]</scope>
    <source>
        <strain evidence="2">RUTW2-3</strain>
    </source>
</reference>
<accession>A0A199NR82</accession>
<dbReference type="AlphaFoldDB" id="A0A199NR82"/>
<dbReference type="EMBL" id="LJBJ02000023">
    <property type="protein sequence ID" value="OAX51325.1"/>
    <property type="molecule type" value="Genomic_DNA"/>
</dbReference>
<dbReference type="InterPro" id="IPR021315">
    <property type="entry name" value="Gap/Sap"/>
</dbReference>
<feature type="transmembrane region" description="Helical" evidence="1">
    <location>
        <begin position="81"/>
        <end position="99"/>
    </location>
</feature>
<keyword evidence="1" id="KW-0472">Membrane</keyword>
<organism evidence="2 3">
    <name type="scientific">Rothia kristinae</name>
    <dbReference type="NCBI Taxonomy" id="37923"/>
    <lineage>
        <taxon>Bacteria</taxon>
        <taxon>Bacillati</taxon>
        <taxon>Actinomycetota</taxon>
        <taxon>Actinomycetes</taxon>
        <taxon>Micrococcales</taxon>
        <taxon>Micrococcaceae</taxon>
        <taxon>Rothia</taxon>
    </lineage>
</organism>
<evidence type="ECO:0000313" key="2">
    <source>
        <dbReference type="EMBL" id="OAX51325.1"/>
    </source>
</evidence>
<comment type="caution">
    <text evidence="2">The sequence shown here is derived from an EMBL/GenBank/DDBJ whole genome shotgun (WGS) entry which is preliminary data.</text>
</comment>
<dbReference type="RefSeq" id="WP_064725759.1">
    <property type="nucleotide sequence ID" value="NZ_LJBJ02000023.1"/>
</dbReference>
<dbReference type="Pfam" id="PF11139">
    <property type="entry name" value="SfLAP"/>
    <property type="match status" value="1"/>
</dbReference>